<keyword evidence="5 9" id="KW-0274">FAD</keyword>
<dbReference type="Proteomes" id="UP000028411">
    <property type="component" value="Unassembled WGS sequence"/>
</dbReference>
<organism evidence="10 11">
    <name type="scientific">Sphingobium chlorophenolicum</name>
    <dbReference type="NCBI Taxonomy" id="46429"/>
    <lineage>
        <taxon>Bacteria</taxon>
        <taxon>Pseudomonadati</taxon>
        <taxon>Pseudomonadota</taxon>
        <taxon>Alphaproteobacteria</taxon>
        <taxon>Sphingomonadales</taxon>
        <taxon>Sphingomonadaceae</taxon>
        <taxon>Sphingobium</taxon>
    </lineage>
</organism>
<dbReference type="AlphaFoldDB" id="A0A081RFA2"/>
<comment type="catalytic activity">
    <reaction evidence="8">
        <text>(6S)-5-methyl-5,6,7,8-tetrahydrofolate + NAD(+) = (6R)-5,10-methylene-5,6,7,8-tetrahydrofolate + NADH + H(+)</text>
        <dbReference type="Rhea" id="RHEA:19821"/>
        <dbReference type="ChEBI" id="CHEBI:15378"/>
        <dbReference type="ChEBI" id="CHEBI:15636"/>
        <dbReference type="ChEBI" id="CHEBI:18608"/>
        <dbReference type="ChEBI" id="CHEBI:57540"/>
        <dbReference type="ChEBI" id="CHEBI:57945"/>
        <dbReference type="EC" id="1.5.1.54"/>
    </reaction>
    <physiologicalReaction direction="right-to-left" evidence="8">
        <dbReference type="Rhea" id="RHEA:19823"/>
    </physiologicalReaction>
</comment>
<evidence type="ECO:0000256" key="4">
    <source>
        <dbReference type="ARBA" id="ARBA00022630"/>
    </source>
</evidence>
<dbReference type="Gene3D" id="3.20.20.220">
    <property type="match status" value="1"/>
</dbReference>
<comment type="pathway">
    <text evidence="7">Amino-acid biosynthesis; L-methionine biosynthesis via de novo pathway.</text>
</comment>
<dbReference type="GO" id="GO:0071949">
    <property type="term" value="F:FAD binding"/>
    <property type="evidence" value="ECO:0007669"/>
    <property type="project" value="TreeGrafter"/>
</dbReference>
<dbReference type="eggNOG" id="COG0685">
    <property type="taxonomic scope" value="Bacteria"/>
</dbReference>
<dbReference type="GO" id="GO:0106312">
    <property type="term" value="F:methylenetetrahydrofolate reductase (NADH) activity"/>
    <property type="evidence" value="ECO:0007669"/>
    <property type="project" value="UniProtKB-EC"/>
</dbReference>
<protein>
    <recommendedName>
        <fullName evidence="9">Methylenetetrahydrofolate reductase</fullName>
    </recommendedName>
</protein>
<dbReference type="OrthoDB" id="9812555at2"/>
<evidence type="ECO:0000256" key="3">
    <source>
        <dbReference type="ARBA" id="ARBA00006743"/>
    </source>
</evidence>
<dbReference type="GO" id="GO:0009086">
    <property type="term" value="P:methionine biosynthetic process"/>
    <property type="evidence" value="ECO:0007669"/>
    <property type="project" value="TreeGrafter"/>
</dbReference>
<comment type="cofactor">
    <cofactor evidence="1 9">
        <name>FAD</name>
        <dbReference type="ChEBI" id="CHEBI:57692"/>
    </cofactor>
</comment>
<dbReference type="SUPFAM" id="SSF51730">
    <property type="entry name" value="FAD-linked oxidoreductase"/>
    <property type="match status" value="1"/>
</dbReference>
<dbReference type="PANTHER" id="PTHR45754:SF3">
    <property type="entry name" value="METHYLENETETRAHYDROFOLATE REDUCTASE (NADPH)"/>
    <property type="match status" value="1"/>
</dbReference>
<dbReference type="InterPro" id="IPR003171">
    <property type="entry name" value="Mehydrof_redctse-like"/>
</dbReference>
<evidence type="ECO:0000256" key="5">
    <source>
        <dbReference type="ARBA" id="ARBA00022827"/>
    </source>
</evidence>
<reference evidence="10 11" key="1">
    <citation type="submission" date="2014-02" db="EMBL/GenBank/DDBJ databases">
        <title>Whole genome sequence of Sphingobium chlorophenolicum NBRC 16172.</title>
        <authorList>
            <person name="Gan H.M."/>
            <person name="Gan H.Y."/>
            <person name="Chew T.H."/>
            <person name="Savka M.A."/>
        </authorList>
    </citation>
    <scope>NUCLEOTIDE SEQUENCE [LARGE SCALE GENOMIC DNA]</scope>
    <source>
        <strain evidence="10 11">NBRC 16172</strain>
    </source>
</reference>
<sequence>MKLAYVDQHAPTVDLIQSFSLEMTAKDIESLTDAAPLIPAGTPISVTYLPGEEMPARVAAAQAVKNLGFVPVPHISARRVLSRDDLQQFLAMLDEHVGIERAFVIAGDPASPMGPYEDALAIIRDGLLPTVGVRKVGISGYPEGHPDIDKPKLAKAMHDKIAALSDQGLEAEIMTQFAFDADAILVWLERIRQEGVTIPVRVGVPGPASVKKLVRFAARCGVGASAKVMLKYGTSITKLLSTAGPEKLIEELADRIDPSVHGDVLLHFYPFGAFVDTAQFIANHYGTAKA</sequence>
<evidence type="ECO:0000313" key="11">
    <source>
        <dbReference type="Proteomes" id="UP000028411"/>
    </source>
</evidence>
<comment type="similarity">
    <text evidence="3 9">Belongs to the methylenetetrahydrofolate reductase family.</text>
</comment>
<dbReference type="RefSeq" id="WP_037450565.1">
    <property type="nucleotide sequence ID" value="NZ_JFHR01000017.1"/>
</dbReference>
<keyword evidence="6 9" id="KW-0560">Oxidoreductase</keyword>
<evidence type="ECO:0000256" key="7">
    <source>
        <dbReference type="ARBA" id="ARBA00034478"/>
    </source>
</evidence>
<evidence type="ECO:0000256" key="1">
    <source>
        <dbReference type="ARBA" id="ARBA00001974"/>
    </source>
</evidence>
<dbReference type="Pfam" id="PF02219">
    <property type="entry name" value="MTHFR"/>
    <property type="match status" value="1"/>
</dbReference>
<evidence type="ECO:0000256" key="2">
    <source>
        <dbReference type="ARBA" id="ARBA00004777"/>
    </source>
</evidence>
<name>A0A081RFA2_SPHCR</name>
<dbReference type="GO" id="GO:0005829">
    <property type="term" value="C:cytosol"/>
    <property type="evidence" value="ECO:0007669"/>
    <property type="project" value="TreeGrafter"/>
</dbReference>
<evidence type="ECO:0000256" key="6">
    <source>
        <dbReference type="ARBA" id="ARBA00023002"/>
    </source>
</evidence>
<proteinExistence type="inferred from homology"/>
<dbReference type="PANTHER" id="PTHR45754">
    <property type="entry name" value="METHYLENETETRAHYDROFOLATE REDUCTASE"/>
    <property type="match status" value="1"/>
</dbReference>
<dbReference type="PATRIC" id="fig|46429.4.peg.1892"/>
<gene>
    <name evidence="10" type="ORF">BV95_01920</name>
</gene>
<evidence type="ECO:0000256" key="9">
    <source>
        <dbReference type="RuleBase" id="RU003862"/>
    </source>
</evidence>
<dbReference type="GO" id="GO:0035999">
    <property type="term" value="P:tetrahydrofolate interconversion"/>
    <property type="evidence" value="ECO:0007669"/>
    <property type="project" value="UniProtKB-UniPathway"/>
</dbReference>
<comment type="caution">
    <text evidence="10">The sequence shown here is derived from an EMBL/GenBank/DDBJ whole genome shotgun (WGS) entry which is preliminary data.</text>
</comment>
<accession>A0A081RFA2</accession>
<dbReference type="UniPathway" id="UPA00193"/>
<evidence type="ECO:0000256" key="8">
    <source>
        <dbReference type="ARBA" id="ARBA00048628"/>
    </source>
</evidence>
<keyword evidence="4 9" id="KW-0285">Flavoprotein</keyword>
<comment type="pathway">
    <text evidence="2 9">One-carbon metabolism; tetrahydrofolate interconversion.</text>
</comment>
<dbReference type="EMBL" id="JFHR01000017">
    <property type="protein sequence ID" value="KEQ53875.1"/>
    <property type="molecule type" value="Genomic_DNA"/>
</dbReference>
<evidence type="ECO:0000313" key="10">
    <source>
        <dbReference type="EMBL" id="KEQ53875.1"/>
    </source>
</evidence>
<dbReference type="InterPro" id="IPR029041">
    <property type="entry name" value="FAD-linked_oxidoreductase-like"/>
</dbReference>